<keyword evidence="2" id="KW-1185">Reference proteome</keyword>
<name>A0ACC2NIQ9_9HYME</name>
<proteinExistence type="predicted"/>
<sequence>MFDKEFVLLDESVGPKCTRYPTVTINPKYACLGTNLYTLDNQDTSEIGRRVVNNARITRATVVHEQETEHVAFDLVGAENMTNGTVYGSSPWTAFETSIYFKYLAMNVPVAFDLRVTRDLCEKLTRYLPYDRYFVSSQPAKGVNVDSYDEDDNVPNEYYGFDTSTPSAGLPVFE</sequence>
<organism evidence="1 2">
    <name type="scientific">Eretmocerus hayati</name>
    <dbReference type="NCBI Taxonomy" id="131215"/>
    <lineage>
        <taxon>Eukaryota</taxon>
        <taxon>Metazoa</taxon>
        <taxon>Ecdysozoa</taxon>
        <taxon>Arthropoda</taxon>
        <taxon>Hexapoda</taxon>
        <taxon>Insecta</taxon>
        <taxon>Pterygota</taxon>
        <taxon>Neoptera</taxon>
        <taxon>Endopterygota</taxon>
        <taxon>Hymenoptera</taxon>
        <taxon>Apocrita</taxon>
        <taxon>Proctotrupomorpha</taxon>
        <taxon>Chalcidoidea</taxon>
        <taxon>Aphelinidae</taxon>
        <taxon>Aphelininae</taxon>
        <taxon>Eretmocerus</taxon>
    </lineage>
</organism>
<evidence type="ECO:0000313" key="1">
    <source>
        <dbReference type="EMBL" id="KAJ8670219.1"/>
    </source>
</evidence>
<dbReference type="EMBL" id="CM056743">
    <property type="protein sequence ID" value="KAJ8670219.1"/>
    <property type="molecule type" value="Genomic_DNA"/>
</dbReference>
<gene>
    <name evidence="1" type="ORF">QAD02_001478</name>
</gene>
<accession>A0ACC2NIQ9</accession>
<dbReference type="Proteomes" id="UP001239111">
    <property type="component" value="Chromosome 3"/>
</dbReference>
<evidence type="ECO:0000313" key="2">
    <source>
        <dbReference type="Proteomes" id="UP001239111"/>
    </source>
</evidence>
<reference evidence="1" key="1">
    <citation type="submission" date="2023-04" db="EMBL/GenBank/DDBJ databases">
        <title>A chromosome-level genome assembly of the parasitoid wasp Eretmocerus hayati.</title>
        <authorList>
            <person name="Zhong Y."/>
            <person name="Liu S."/>
            <person name="Liu Y."/>
        </authorList>
    </citation>
    <scope>NUCLEOTIDE SEQUENCE</scope>
    <source>
        <strain evidence="1">ZJU_SS_LIU_2023</strain>
    </source>
</reference>
<comment type="caution">
    <text evidence="1">The sequence shown here is derived from an EMBL/GenBank/DDBJ whole genome shotgun (WGS) entry which is preliminary data.</text>
</comment>
<protein>
    <submittedName>
        <fullName evidence="1">Uncharacterized protein</fullName>
    </submittedName>
</protein>